<evidence type="ECO:0000256" key="8">
    <source>
        <dbReference type="ARBA" id="ARBA00023180"/>
    </source>
</evidence>
<protein>
    <recommendedName>
        <fullName evidence="10">Cadherin domain-containing protein</fullName>
    </recommendedName>
</protein>
<dbReference type="PANTHER" id="PTHR24028">
    <property type="entry name" value="CADHERIN-87A"/>
    <property type="match status" value="1"/>
</dbReference>
<dbReference type="Gene3D" id="2.60.40.60">
    <property type="entry name" value="Cadherins"/>
    <property type="match status" value="4"/>
</dbReference>
<dbReference type="InterPro" id="IPR020894">
    <property type="entry name" value="Cadherin_CS"/>
</dbReference>
<evidence type="ECO:0000256" key="5">
    <source>
        <dbReference type="ARBA" id="ARBA00022889"/>
    </source>
</evidence>
<dbReference type="Proteomes" id="UP000826234">
    <property type="component" value="Unassembled WGS sequence"/>
</dbReference>
<dbReference type="InterPro" id="IPR002126">
    <property type="entry name" value="Cadherin-like_dom"/>
</dbReference>
<keyword evidence="12" id="KW-1185">Reference proteome</keyword>
<dbReference type="EMBL" id="JAIPUX010005289">
    <property type="protein sequence ID" value="KAH0618123.1"/>
    <property type="molecule type" value="Genomic_DNA"/>
</dbReference>
<dbReference type="Pfam" id="PF08266">
    <property type="entry name" value="Cadherin_2"/>
    <property type="match status" value="1"/>
</dbReference>
<evidence type="ECO:0000256" key="1">
    <source>
        <dbReference type="ARBA" id="ARBA00004167"/>
    </source>
</evidence>
<dbReference type="SMART" id="SM00112">
    <property type="entry name" value="CA"/>
    <property type="match status" value="2"/>
</dbReference>
<feature type="domain" description="Cadherin" evidence="10">
    <location>
        <begin position="89"/>
        <end position="174"/>
    </location>
</feature>
<evidence type="ECO:0000256" key="9">
    <source>
        <dbReference type="PROSITE-ProRule" id="PRU00043"/>
    </source>
</evidence>
<organism evidence="11 12">
    <name type="scientific">Phrynosoma platyrhinos</name>
    <name type="common">Desert horned lizard</name>
    <dbReference type="NCBI Taxonomy" id="52577"/>
    <lineage>
        <taxon>Eukaryota</taxon>
        <taxon>Metazoa</taxon>
        <taxon>Chordata</taxon>
        <taxon>Craniata</taxon>
        <taxon>Vertebrata</taxon>
        <taxon>Euteleostomi</taxon>
        <taxon>Lepidosauria</taxon>
        <taxon>Squamata</taxon>
        <taxon>Bifurcata</taxon>
        <taxon>Unidentata</taxon>
        <taxon>Episquamata</taxon>
        <taxon>Toxicofera</taxon>
        <taxon>Iguania</taxon>
        <taxon>Phrynosomatidae</taxon>
        <taxon>Phrynosomatinae</taxon>
        <taxon>Phrynosoma</taxon>
    </lineage>
</organism>
<dbReference type="InterPro" id="IPR013164">
    <property type="entry name" value="Cadherin_N"/>
</dbReference>
<dbReference type="PROSITE" id="PS00232">
    <property type="entry name" value="CADHERIN_1"/>
    <property type="match status" value="1"/>
</dbReference>
<evidence type="ECO:0000256" key="2">
    <source>
        <dbReference type="ARBA" id="ARBA00022692"/>
    </source>
</evidence>
<accession>A0ABQ7SLA1</accession>
<dbReference type="Pfam" id="PF00028">
    <property type="entry name" value="Cadherin"/>
    <property type="match status" value="2"/>
</dbReference>
<keyword evidence="8" id="KW-0325">Glycoprotein</keyword>
<evidence type="ECO:0000256" key="7">
    <source>
        <dbReference type="ARBA" id="ARBA00023136"/>
    </source>
</evidence>
<dbReference type="InterPro" id="IPR015919">
    <property type="entry name" value="Cadherin-like_sf"/>
</dbReference>
<dbReference type="PROSITE" id="PS50268">
    <property type="entry name" value="CADHERIN_2"/>
    <property type="match status" value="2"/>
</dbReference>
<name>A0ABQ7SLA1_PHRPL</name>
<keyword evidence="3" id="KW-0677">Repeat</keyword>
<evidence type="ECO:0000259" key="10">
    <source>
        <dbReference type="PROSITE" id="PS50268"/>
    </source>
</evidence>
<keyword evidence="4 9" id="KW-0106">Calcium</keyword>
<dbReference type="SUPFAM" id="SSF49313">
    <property type="entry name" value="Cadherin-like"/>
    <property type="match status" value="3"/>
</dbReference>
<evidence type="ECO:0000256" key="3">
    <source>
        <dbReference type="ARBA" id="ARBA00022737"/>
    </source>
</evidence>
<keyword evidence="7" id="KW-0472">Membrane</keyword>
<keyword evidence="5" id="KW-0130">Cell adhesion</keyword>
<keyword evidence="2" id="KW-0812">Transmembrane</keyword>
<keyword evidence="6" id="KW-1133">Transmembrane helix</keyword>
<evidence type="ECO:0000256" key="4">
    <source>
        <dbReference type="ARBA" id="ARBA00022837"/>
    </source>
</evidence>
<dbReference type="InterPro" id="IPR050174">
    <property type="entry name" value="Protocadherin/Cadherin-CA"/>
</dbReference>
<evidence type="ECO:0000313" key="12">
    <source>
        <dbReference type="Proteomes" id="UP000826234"/>
    </source>
</evidence>
<evidence type="ECO:0000313" key="11">
    <source>
        <dbReference type="EMBL" id="KAH0618123.1"/>
    </source>
</evidence>
<reference evidence="11 12" key="1">
    <citation type="journal article" date="2022" name="Gigascience">
        <title>A chromosome-level genome assembly and annotation of the desert horned lizard, Phrynosoma platyrhinos, provides insight into chromosomal rearrangements among reptiles.</title>
        <authorList>
            <person name="Koochekian N."/>
            <person name="Ascanio A."/>
            <person name="Farleigh K."/>
            <person name="Card D.C."/>
            <person name="Schield D.R."/>
            <person name="Castoe T.A."/>
            <person name="Jezkova T."/>
        </authorList>
    </citation>
    <scope>NUCLEOTIDE SEQUENCE [LARGE SCALE GENOMIC DNA]</scope>
    <source>
        <strain evidence="11">NK-2021</strain>
    </source>
</reference>
<dbReference type="PANTHER" id="PTHR24028:SF118">
    <property type="entry name" value="PROTOCADHERIN BETA-1"/>
    <property type="match status" value="1"/>
</dbReference>
<comment type="subcellular location">
    <subcellularLocation>
        <location evidence="1">Membrane</location>
        <topology evidence="1">Single-pass membrane protein</topology>
    </subcellularLocation>
</comment>
<evidence type="ECO:0000256" key="6">
    <source>
        <dbReference type="ARBA" id="ARBA00022989"/>
    </source>
</evidence>
<comment type="caution">
    <text evidence="11">The sequence shown here is derived from an EMBL/GenBank/DDBJ whole genome shotgun (WGS) entry which is preliminary data.</text>
</comment>
<dbReference type="CDD" id="cd11304">
    <property type="entry name" value="Cadherin_repeat"/>
    <property type="match status" value="2"/>
</dbReference>
<sequence>MANVLQDLQLDAKELSARKGRLVSNSSKQYIQLDLHSGNVILKEKIDRAALYGQKDPCVLLSEIVLENPLQLHRIEHVPKDTRFPLERAQDPDKGENAVQNYVLSSNKHFRLDMETHNDGGKYAELILIKQLDHEVNPQISLVLSAVDGGIPQKTGTTHIIVDVLDANDSFPQFRESTYKVKLRENSALDTLVTKVKASDKDSGSYADIIYSFSQVSDAVVLRSFRLNKNTGELSLGKPIDNEEHTVYEMNIRATDGGGLSAYCKVIVEIEDENDNAPEVTITSITTPLPEDFPLGIVVALFSVMDRDSGENDRTFCTTETENY</sequence>
<gene>
    <name evidence="11" type="ORF">JD844_017109</name>
</gene>
<dbReference type="PRINTS" id="PR00205">
    <property type="entry name" value="CADHERIN"/>
</dbReference>
<feature type="domain" description="Cadherin" evidence="10">
    <location>
        <begin position="175"/>
        <end position="280"/>
    </location>
</feature>
<proteinExistence type="predicted"/>